<dbReference type="STRING" id="194963.SAMCFNEI73_Ch2720"/>
<name>A0A1L3LPM8_9HYPH</name>
<reference evidence="1 2" key="1">
    <citation type="submission" date="2015-10" db="EMBL/GenBank/DDBJ databases">
        <title>Genomic differences between typical nodule nitrogen-fixing rhizobial strains and those coming from bean seeds.</title>
        <authorList>
            <person name="Peralta H."/>
            <person name="Aguilar-Vera A."/>
            <person name="Diaz R."/>
            <person name="Mora Y."/>
            <person name="Martinez-Batallar G."/>
            <person name="Salazar E."/>
            <person name="Vargas-Lagunas C."/>
            <person name="Encarnacion S."/>
            <person name="Girard L."/>
            <person name="Mora J."/>
        </authorList>
    </citation>
    <scope>NUCLEOTIDE SEQUENCE [LARGE SCALE GENOMIC DNA]</scope>
    <source>
        <strain evidence="1 2">CFNEI 73</strain>
    </source>
</reference>
<evidence type="ECO:0000313" key="2">
    <source>
        <dbReference type="Proteomes" id="UP000182306"/>
    </source>
</evidence>
<dbReference type="Proteomes" id="UP000182306">
    <property type="component" value="Chromosome"/>
</dbReference>
<dbReference type="KEGG" id="same:SAMCFNEI73_Ch2720"/>
<dbReference type="AlphaFoldDB" id="A0A1L3LPM8"/>
<accession>A0A1L3LPM8</accession>
<evidence type="ECO:0000313" key="1">
    <source>
        <dbReference type="EMBL" id="APG91996.1"/>
    </source>
</evidence>
<protein>
    <submittedName>
        <fullName evidence="1">Uncharacterized protein</fullName>
    </submittedName>
</protein>
<sequence>MPLLGTQQMPPFLERQPSKDFNTTVKRMSNENKPQLRRPVQKGSKLCVADRKTQLSPLRFCA</sequence>
<proteinExistence type="predicted"/>
<keyword evidence="2" id="KW-1185">Reference proteome</keyword>
<organism evidence="1 2">
    <name type="scientific">Sinorhizobium americanum</name>
    <dbReference type="NCBI Taxonomy" id="194963"/>
    <lineage>
        <taxon>Bacteria</taxon>
        <taxon>Pseudomonadati</taxon>
        <taxon>Pseudomonadota</taxon>
        <taxon>Alphaproteobacteria</taxon>
        <taxon>Hyphomicrobiales</taxon>
        <taxon>Rhizobiaceae</taxon>
        <taxon>Sinorhizobium/Ensifer group</taxon>
        <taxon>Sinorhizobium</taxon>
    </lineage>
</organism>
<gene>
    <name evidence="1" type="ORF">SAMCFNEI73_Ch2720</name>
</gene>
<dbReference type="EMBL" id="CP013107">
    <property type="protein sequence ID" value="APG91996.1"/>
    <property type="molecule type" value="Genomic_DNA"/>
</dbReference>